<proteinExistence type="predicted"/>
<gene>
    <name evidence="2" type="ORF">FY030_03420</name>
</gene>
<dbReference type="Proteomes" id="UP000326546">
    <property type="component" value="Chromosome"/>
</dbReference>
<dbReference type="KEGG" id="serw:FY030_03420"/>
<evidence type="ECO:0000256" key="1">
    <source>
        <dbReference type="SAM" id="Phobius"/>
    </source>
</evidence>
<sequence>MNPATISEADAITLVRAEARRLMVLGGAGLLVAMLLYLGVSILWLERPVQEAATRALPLLVLVAVLAYFFQLPRWVRARQGPVVRGTVGRLTEDEIVLEGGQQGAVSVVLPRGTTGFRPGDRVWVCPDLQPAQTVAVVVPAHVTSPRPVISARALPVRD</sequence>
<dbReference type="RefSeq" id="WP_158060289.1">
    <property type="nucleotide sequence ID" value="NZ_CP044427.1"/>
</dbReference>
<accession>A0A5J6V2J6</accession>
<evidence type="ECO:0000313" key="2">
    <source>
        <dbReference type="EMBL" id="QFG67897.1"/>
    </source>
</evidence>
<reference evidence="2 3" key="1">
    <citation type="submission" date="2019-09" db="EMBL/GenBank/DDBJ databases">
        <title>Serinicoccus pratensis sp. nov., isolated from meadow soil.</title>
        <authorList>
            <person name="Zhang W."/>
        </authorList>
    </citation>
    <scope>NUCLEOTIDE SEQUENCE [LARGE SCALE GENOMIC DNA]</scope>
    <source>
        <strain evidence="2 3">W204</strain>
    </source>
</reference>
<feature type="transmembrane region" description="Helical" evidence="1">
    <location>
        <begin position="52"/>
        <end position="70"/>
    </location>
</feature>
<dbReference type="AlphaFoldDB" id="A0A5J6V2J6"/>
<evidence type="ECO:0000313" key="3">
    <source>
        <dbReference type="Proteomes" id="UP000326546"/>
    </source>
</evidence>
<keyword evidence="1" id="KW-1133">Transmembrane helix</keyword>
<keyword evidence="3" id="KW-1185">Reference proteome</keyword>
<name>A0A5J6V2J6_9MICO</name>
<keyword evidence="1" id="KW-0472">Membrane</keyword>
<protein>
    <submittedName>
        <fullName evidence="2">Uncharacterized protein</fullName>
    </submittedName>
</protein>
<dbReference type="OrthoDB" id="4867405at2"/>
<feature type="transmembrane region" description="Helical" evidence="1">
    <location>
        <begin position="22"/>
        <end position="46"/>
    </location>
</feature>
<dbReference type="EMBL" id="CP044427">
    <property type="protein sequence ID" value="QFG67897.1"/>
    <property type="molecule type" value="Genomic_DNA"/>
</dbReference>
<organism evidence="2 3">
    <name type="scientific">Ornithinimicrobium pratense</name>
    <dbReference type="NCBI Taxonomy" id="2593973"/>
    <lineage>
        <taxon>Bacteria</taxon>
        <taxon>Bacillati</taxon>
        <taxon>Actinomycetota</taxon>
        <taxon>Actinomycetes</taxon>
        <taxon>Micrococcales</taxon>
        <taxon>Ornithinimicrobiaceae</taxon>
        <taxon>Ornithinimicrobium</taxon>
    </lineage>
</organism>
<keyword evidence="1" id="KW-0812">Transmembrane</keyword>